<protein>
    <submittedName>
        <fullName evidence="2">AMP-binding protein</fullName>
    </submittedName>
</protein>
<dbReference type="InterPro" id="IPR045851">
    <property type="entry name" value="AMP-bd_C_sf"/>
</dbReference>
<dbReference type="RefSeq" id="WP_162664000.1">
    <property type="nucleotide sequence ID" value="NZ_CP048020.1"/>
</dbReference>
<dbReference type="InterPro" id="IPR020845">
    <property type="entry name" value="AMP-binding_CS"/>
</dbReference>
<dbReference type="Gene3D" id="3.30.300.30">
    <property type="match status" value="1"/>
</dbReference>
<evidence type="ECO:0000313" key="3">
    <source>
        <dbReference type="Proteomes" id="UP000464374"/>
    </source>
</evidence>
<dbReference type="InterPro" id="IPR000873">
    <property type="entry name" value="AMP-dep_synth/lig_dom"/>
</dbReference>
<dbReference type="Pfam" id="PF00501">
    <property type="entry name" value="AMP-binding"/>
    <property type="match status" value="1"/>
</dbReference>
<dbReference type="InterPro" id="IPR042099">
    <property type="entry name" value="ANL_N_sf"/>
</dbReference>
<dbReference type="EMBL" id="CP048020">
    <property type="protein sequence ID" value="QHX43686.1"/>
    <property type="molecule type" value="Genomic_DNA"/>
</dbReference>
<evidence type="ECO:0000313" key="2">
    <source>
        <dbReference type="EMBL" id="QHX43686.1"/>
    </source>
</evidence>
<dbReference type="SUPFAM" id="SSF56801">
    <property type="entry name" value="Acetyl-CoA synthetase-like"/>
    <property type="match status" value="1"/>
</dbReference>
<reference evidence="2 3" key="1">
    <citation type="submission" date="2020-01" db="EMBL/GenBank/DDBJ databases">
        <title>Complete genome sequence of a human oral phylogroup 1 Treponema sp. strain ATCC 700766, originally isolated from periodontitis dental plaque.</title>
        <authorList>
            <person name="Chan Y."/>
            <person name="Huo Y.-B."/>
            <person name="Yu X.-L."/>
            <person name="Zeng H."/>
            <person name="Leung W.-K."/>
            <person name="Watt R.M."/>
        </authorList>
    </citation>
    <scope>NUCLEOTIDE SEQUENCE [LARGE SCALE GENOMIC DNA]</scope>
    <source>
        <strain evidence="2 3">OMZ 804</strain>
    </source>
</reference>
<dbReference type="PROSITE" id="PS00455">
    <property type="entry name" value="AMP_BINDING"/>
    <property type="match status" value="1"/>
</dbReference>
<dbReference type="AlphaFoldDB" id="A0A6P1Y1F6"/>
<dbReference type="PANTHER" id="PTHR24096">
    <property type="entry name" value="LONG-CHAIN-FATTY-ACID--COA LIGASE"/>
    <property type="match status" value="1"/>
</dbReference>
<name>A0A6P1Y1F6_9SPIR</name>
<gene>
    <name evidence="2" type="ORF">GWP43_09840</name>
</gene>
<evidence type="ECO:0000259" key="1">
    <source>
        <dbReference type="Pfam" id="PF00501"/>
    </source>
</evidence>
<dbReference type="Gene3D" id="3.40.50.12780">
    <property type="entry name" value="N-terminal domain of ligase-like"/>
    <property type="match status" value="1"/>
</dbReference>
<sequence>MELLRYAEEDPQRVLAITDSGKTLHYSEINTAAAALPKEAAHQLVFLLCRNSPGTLLGYLGCLKAGVVPLLLDAHIAPDLLQHLIQTYTPAFYYIPQDLPEETKKILPMNKPVTTIADSVLLRSDKKGPELFQDLALLLTTSGSTGSPKLVRLTYRNIYENARSIAEYLHITDKERPVTMLPMSYSYGMSIINSHALMGATVILTGHDILTAAFWERVKQENVSSLVGIPYTYQMFSRLRLTEMELPALKTLTQAGGKLPYELHQKFGEWSLNTGRRFFVMYGQTEAAPRMAYLPPDKTMEKCGSMGIAIPGGELKLIDEAGAEITASDTVGELVYHGQNVSMGYAECATDLAKGDEWQGTLHTGDMAKRDSDGYFFIVGRKKRFIKVFGNRVNLDDTERLLSAAFADAEFACIGQDDLLCVYTTLKTEEQHRAVSEYLAQTTRLPAKVFHVFFIEAIPKNPAGKTLYSQLEIR</sequence>
<feature type="domain" description="AMP-dependent synthetase/ligase" evidence="1">
    <location>
        <begin position="7"/>
        <end position="345"/>
    </location>
</feature>
<accession>A0A6P1Y1F6</accession>
<dbReference type="KEGG" id="trz:GWP43_09840"/>
<dbReference type="Proteomes" id="UP000464374">
    <property type="component" value="Chromosome"/>
</dbReference>
<proteinExistence type="predicted"/>
<organism evidence="2 3">
    <name type="scientific">Treponema vincentii</name>
    <dbReference type="NCBI Taxonomy" id="69710"/>
    <lineage>
        <taxon>Bacteria</taxon>
        <taxon>Pseudomonadati</taxon>
        <taxon>Spirochaetota</taxon>
        <taxon>Spirochaetia</taxon>
        <taxon>Spirochaetales</taxon>
        <taxon>Treponemataceae</taxon>
        <taxon>Treponema</taxon>
    </lineage>
</organism>